<name>A0A9K3J070_HELAN</name>
<proteinExistence type="predicted"/>
<protein>
    <submittedName>
        <fullName evidence="2">Uncharacterized protein</fullName>
    </submittedName>
</protein>
<dbReference type="Gramene" id="mRNA:HanXRQr2_Chr05g0215641">
    <property type="protein sequence ID" value="mRNA:HanXRQr2_Chr05g0215641"/>
    <property type="gene ID" value="HanXRQr2_Chr05g0215641"/>
</dbReference>
<keyword evidence="3" id="KW-1185">Reference proteome</keyword>
<gene>
    <name evidence="2" type="ORF">HanXRQr2_Chr05g0215641</name>
</gene>
<evidence type="ECO:0000256" key="1">
    <source>
        <dbReference type="SAM" id="SignalP"/>
    </source>
</evidence>
<dbReference type="AlphaFoldDB" id="A0A9K3J070"/>
<reference evidence="2" key="1">
    <citation type="journal article" date="2017" name="Nature">
        <title>The sunflower genome provides insights into oil metabolism, flowering and Asterid evolution.</title>
        <authorList>
            <person name="Badouin H."/>
            <person name="Gouzy J."/>
            <person name="Grassa C.J."/>
            <person name="Murat F."/>
            <person name="Staton S.E."/>
            <person name="Cottret L."/>
            <person name="Lelandais-Briere C."/>
            <person name="Owens G.L."/>
            <person name="Carrere S."/>
            <person name="Mayjonade B."/>
            <person name="Legrand L."/>
            <person name="Gill N."/>
            <person name="Kane N.C."/>
            <person name="Bowers J.E."/>
            <person name="Hubner S."/>
            <person name="Bellec A."/>
            <person name="Berard A."/>
            <person name="Berges H."/>
            <person name="Blanchet N."/>
            <person name="Boniface M.C."/>
            <person name="Brunel D."/>
            <person name="Catrice O."/>
            <person name="Chaidir N."/>
            <person name="Claudel C."/>
            <person name="Donnadieu C."/>
            <person name="Faraut T."/>
            <person name="Fievet G."/>
            <person name="Helmstetter N."/>
            <person name="King M."/>
            <person name="Knapp S.J."/>
            <person name="Lai Z."/>
            <person name="Le Paslier M.C."/>
            <person name="Lippi Y."/>
            <person name="Lorenzon L."/>
            <person name="Mandel J.R."/>
            <person name="Marage G."/>
            <person name="Marchand G."/>
            <person name="Marquand E."/>
            <person name="Bret-Mestries E."/>
            <person name="Morien E."/>
            <person name="Nambeesan S."/>
            <person name="Nguyen T."/>
            <person name="Pegot-Espagnet P."/>
            <person name="Pouilly N."/>
            <person name="Raftis F."/>
            <person name="Sallet E."/>
            <person name="Schiex T."/>
            <person name="Thomas J."/>
            <person name="Vandecasteele C."/>
            <person name="Vares D."/>
            <person name="Vear F."/>
            <person name="Vautrin S."/>
            <person name="Crespi M."/>
            <person name="Mangin B."/>
            <person name="Burke J.M."/>
            <person name="Salse J."/>
            <person name="Munos S."/>
            <person name="Vincourt P."/>
            <person name="Rieseberg L.H."/>
            <person name="Langlade N.B."/>
        </authorList>
    </citation>
    <scope>NUCLEOTIDE SEQUENCE</scope>
    <source>
        <tissue evidence="2">Leaves</tissue>
    </source>
</reference>
<feature type="signal peptide" evidence="1">
    <location>
        <begin position="1"/>
        <end position="25"/>
    </location>
</feature>
<dbReference type="Proteomes" id="UP000215914">
    <property type="component" value="Unassembled WGS sequence"/>
</dbReference>
<evidence type="ECO:0000313" key="2">
    <source>
        <dbReference type="EMBL" id="KAF5805966.1"/>
    </source>
</evidence>
<evidence type="ECO:0000313" key="3">
    <source>
        <dbReference type="Proteomes" id="UP000215914"/>
    </source>
</evidence>
<organism evidence="2 3">
    <name type="scientific">Helianthus annuus</name>
    <name type="common">Common sunflower</name>
    <dbReference type="NCBI Taxonomy" id="4232"/>
    <lineage>
        <taxon>Eukaryota</taxon>
        <taxon>Viridiplantae</taxon>
        <taxon>Streptophyta</taxon>
        <taxon>Embryophyta</taxon>
        <taxon>Tracheophyta</taxon>
        <taxon>Spermatophyta</taxon>
        <taxon>Magnoliopsida</taxon>
        <taxon>eudicotyledons</taxon>
        <taxon>Gunneridae</taxon>
        <taxon>Pentapetalae</taxon>
        <taxon>asterids</taxon>
        <taxon>campanulids</taxon>
        <taxon>Asterales</taxon>
        <taxon>Asteraceae</taxon>
        <taxon>Asteroideae</taxon>
        <taxon>Heliantheae alliance</taxon>
        <taxon>Heliantheae</taxon>
        <taxon>Helianthus</taxon>
    </lineage>
</organism>
<sequence>MYLCLSLLWLLAYQVLRMLICLACCEIEARKGLETNKQLSVIEI</sequence>
<feature type="chain" id="PRO_5039911857" evidence="1">
    <location>
        <begin position="26"/>
        <end position="44"/>
    </location>
</feature>
<dbReference type="EMBL" id="MNCJ02000320">
    <property type="protein sequence ID" value="KAF5805966.1"/>
    <property type="molecule type" value="Genomic_DNA"/>
</dbReference>
<keyword evidence="1" id="KW-0732">Signal</keyword>
<accession>A0A9K3J070</accession>
<comment type="caution">
    <text evidence="2">The sequence shown here is derived from an EMBL/GenBank/DDBJ whole genome shotgun (WGS) entry which is preliminary data.</text>
</comment>
<reference evidence="2" key="2">
    <citation type="submission" date="2020-06" db="EMBL/GenBank/DDBJ databases">
        <title>Helianthus annuus Genome sequencing and assembly Release 2.</title>
        <authorList>
            <person name="Gouzy J."/>
            <person name="Langlade N."/>
            <person name="Munos S."/>
        </authorList>
    </citation>
    <scope>NUCLEOTIDE SEQUENCE</scope>
    <source>
        <tissue evidence="2">Leaves</tissue>
    </source>
</reference>